<dbReference type="InterPro" id="IPR029074">
    <property type="entry name" value="Imm49"/>
</dbReference>
<proteinExistence type="predicted"/>
<comment type="caution">
    <text evidence="1">The sequence shown here is derived from an EMBL/GenBank/DDBJ whole genome shotgun (WGS) entry which is preliminary data.</text>
</comment>
<organism evidence="1 2">
    <name type="scientific">Nocardiopsis codii</name>
    <dbReference type="NCBI Taxonomy" id="3065942"/>
    <lineage>
        <taxon>Bacteria</taxon>
        <taxon>Bacillati</taxon>
        <taxon>Actinomycetota</taxon>
        <taxon>Actinomycetes</taxon>
        <taxon>Streptosporangiales</taxon>
        <taxon>Nocardiopsidaceae</taxon>
        <taxon>Nocardiopsis</taxon>
    </lineage>
</organism>
<keyword evidence="2" id="KW-1185">Reference proteome</keyword>
<gene>
    <name evidence="1" type="ORF">Q8791_18495</name>
</gene>
<dbReference type="Proteomes" id="UP001356095">
    <property type="component" value="Unassembled WGS sequence"/>
</dbReference>
<dbReference type="RefSeq" id="WP_330092984.1">
    <property type="nucleotide sequence ID" value="NZ_JAUZMY010000018.1"/>
</dbReference>
<reference evidence="1 2" key="1">
    <citation type="submission" date="2023-08" db="EMBL/GenBank/DDBJ databases">
        <authorList>
            <person name="Girao M."/>
            <person name="Carvalho M.F."/>
        </authorList>
    </citation>
    <scope>NUCLEOTIDE SEQUENCE [LARGE SCALE GENOMIC DNA]</scope>
    <source>
        <strain evidence="1 2">CT-R113</strain>
    </source>
</reference>
<sequence length="292" mass="32812">MAYRIARHTIDIPAYRAKEKQFPEKRAKKIADLSQHPESIGMTSSTVFRYAKIALTLDPEGGRLETWEAWTSAMQVLNAVFDLSTAPEGTEIQCLIDQEVRTLTATGPRLFTNPGNWETAFFLAVTCRDEKRWRTLCEIPVDLLREHGGDRYNAYTYHWIAALQAFVLNRPGLVDHLARAVEASYPRNGAFGGDILDDIVRPEMNAFRFFVTEDSDEFNRALAQGLASFHAHFTADAERAEDVHGTVPLGLLALACWAHDRSRHHAGFTLDVESGYLPPYILDGGWVGEFPT</sequence>
<accession>A0ABU7KAE7</accession>
<dbReference type="EMBL" id="JAUZMY010000018">
    <property type="protein sequence ID" value="MEE2039208.1"/>
    <property type="molecule type" value="Genomic_DNA"/>
</dbReference>
<evidence type="ECO:0000313" key="2">
    <source>
        <dbReference type="Proteomes" id="UP001356095"/>
    </source>
</evidence>
<protein>
    <submittedName>
        <fullName evidence="1">Immunity 49 family protein</fullName>
    </submittedName>
</protein>
<name>A0ABU7KAE7_9ACTN</name>
<evidence type="ECO:0000313" key="1">
    <source>
        <dbReference type="EMBL" id="MEE2039208.1"/>
    </source>
</evidence>
<dbReference type="Pfam" id="PF15575">
    <property type="entry name" value="Imm49"/>
    <property type="match status" value="1"/>
</dbReference>